<protein>
    <submittedName>
        <fullName evidence="1">Uncharacterized protein</fullName>
    </submittedName>
</protein>
<evidence type="ECO:0000313" key="1">
    <source>
        <dbReference type="EMBL" id="QSW89032.1"/>
    </source>
</evidence>
<sequence>MNTGLTTPFGKIYLYTNGIALNYSIEKLENEVLGLKNKPIFIVDDRYRITVYIDGSQIPISIECKFDDSTIFSESTVESGERLALKSWYKDNLKISIGTEDEIKGLYVKYLNTGLQVDITDKELLDNIVFGIAWLKLKDLKKEDSYTWFAADPSIS</sequence>
<dbReference type="EMBL" id="CP071448">
    <property type="protein sequence ID" value="QSW89032.1"/>
    <property type="molecule type" value="Genomic_DNA"/>
</dbReference>
<accession>A0ABX7QDK2</accession>
<organism evidence="1 2">
    <name type="scientific">Flavobacterium endoglycinae</name>
    <dbReference type="NCBI Taxonomy" id="2816357"/>
    <lineage>
        <taxon>Bacteria</taxon>
        <taxon>Pseudomonadati</taxon>
        <taxon>Bacteroidota</taxon>
        <taxon>Flavobacteriia</taxon>
        <taxon>Flavobacteriales</taxon>
        <taxon>Flavobacteriaceae</taxon>
        <taxon>Flavobacterium</taxon>
    </lineage>
</organism>
<gene>
    <name evidence="1" type="ORF">J0383_22695</name>
</gene>
<evidence type="ECO:0000313" key="2">
    <source>
        <dbReference type="Proteomes" id="UP000663440"/>
    </source>
</evidence>
<dbReference type="RefSeq" id="WP_207296229.1">
    <property type="nucleotide sequence ID" value="NZ_CP071448.1"/>
</dbReference>
<name>A0ABX7QDK2_9FLAO</name>
<dbReference type="Proteomes" id="UP000663440">
    <property type="component" value="Chromosome"/>
</dbReference>
<reference evidence="1 2" key="1">
    <citation type="submission" date="2021-03" db="EMBL/GenBank/DDBJ databases">
        <title>Flavobacterium kribbensis sp. nov, an endophytic bacteria, isolated from soybean.</title>
        <authorList>
            <person name="Lee J."/>
            <person name="Seo J."/>
        </authorList>
    </citation>
    <scope>NUCLEOTIDE SEQUENCE [LARGE SCALE GENOMIC DNA]</scope>
    <source>
        <strain evidence="1 2">BB8</strain>
    </source>
</reference>
<proteinExistence type="predicted"/>
<keyword evidence="2" id="KW-1185">Reference proteome</keyword>